<dbReference type="AlphaFoldDB" id="A0A6J4IJM6"/>
<organism evidence="3">
    <name type="scientific">uncultured Chloroflexia bacterium</name>
    <dbReference type="NCBI Taxonomy" id="1672391"/>
    <lineage>
        <taxon>Bacteria</taxon>
        <taxon>Bacillati</taxon>
        <taxon>Chloroflexota</taxon>
        <taxon>Chloroflexia</taxon>
        <taxon>environmental samples</taxon>
    </lineage>
</organism>
<evidence type="ECO:0000256" key="1">
    <source>
        <dbReference type="SAM" id="MobiDB-lite"/>
    </source>
</evidence>
<dbReference type="EMBL" id="CADCTK010000469">
    <property type="protein sequence ID" value="CAA9254652.1"/>
    <property type="molecule type" value="Genomic_DNA"/>
</dbReference>
<name>A0A6J4IJM6_9CHLR</name>
<dbReference type="SUPFAM" id="SSF55846">
    <property type="entry name" value="N-acetylmuramoyl-L-alanine amidase-like"/>
    <property type="match status" value="1"/>
</dbReference>
<proteinExistence type="predicted"/>
<gene>
    <name evidence="3" type="ORF">AVDCRST_MAG26-2044</name>
</gene>
<evidence type="ECO:0000259" key="2">
    <source>
        <dbReference type="Pfam" id="PF01510"/>
    </source>
</evidence>
<sequence length="431" mass="47753">MADDPTLQPEELSEETTGYLPFDDDAGEGEIMPRGVSAEEFLYIGRGLTADEFSDYVRDYDFGTIPPDFVVLHHTAIPSASWAPYPTGNRWNTGDGELPPEQIKQRRLKKLNAIKEFYRVERGWDRGPHLFVDDRFIWLFTPMRETGIHAKEGNSYRDAQGLHYSIGIEVIGYFENVKWPEPVAQLVGHAVAVLRQRLGTFELRYGRNAGGLSSHRDYNKPACPGKAITEQYYVDVIKAVDQRLTSASVTLSVAAVHPLTLDSPLLGPPSGELEQTVAYVEARLPPGSEYKHDVDTIIGYYWKYAPIVGVDPFLAAVQCIHETDALCSYWAGRPRRNPAGLGVRSRDVGLSFATWEDGVRAHLGQLLAFALKDEAAGEAQREMMRRNPGHNLIAPSARGAAPVLGALSGRWTDDDSYAEKIVARARAILGA</sequence>
<dbReference type="Pfam" id="PF01510">
    <property type="entry name" value="Amidase_2"/>
    <property type="match status" value="1"/>
</dbReference>
<protein>
    <recommendedName>
        <fullName evidence="2">N-acetylmuramoyl-L-alanine amidase domain-containing protein</fullName>
    </recommendedName>
</protein>
<dbReference type="GO" id="GO:0008745">
    <property type="term" value="F:N-acetylmuramoyl-L-alanine amidase activity"/>
    <property type="evidence" value="ECO:0007669"/>
    <property type="project" value="InterPro"/>
</dbReference>
<feature type="region of interest" description="Disordered" evidence="1">
    <location>
        <begin position="1"/>
        <end position="30"/>
    </location>
</feature>
<reference evidence="3" key="1">
    <citation type="submission" date="2020-02" db="EMBL/GenBank/DDBJ databases">
        <authorList>
            <person name="Meier V. D."/>
        </authorList>
    </citation>
    <scope>NUCLEOTIDE SEQUENCE</scope>
    <source>
        <strain evidence="3">AVDCRST_MAG26</strain>
    </source>
</reference>
<dbReference type="InterPro" id="IPR036505">
    <property type="entry name" value="Amidase/PGRP_sf"/>
</dbReference>
<dbReference type="GO" id="GO:0009253">
    <property type="term" value="P:peptidoglycan catabolic process"/>
    <property type="evidence" value="ECO:0007669"/>
    <property type="project" value="InterPro"/>
</dbReference>
<accession>A0A6J4IJM6</accession>
<evidence type="ECO:0000313" key="3">
    <source>
        <dbReference type="EMBL" id="CAA9254652.1"/>
    </source>
</evidence>
<dbReference type="Gene3D" id="3.40.80.10">
    <property type="entry name" value="Peptidoglycan recognition protein-like"/>
    <property type="match status" value="1"/>
</dbReference>
<dbReference type="CDD" id="cd06583">
    <property type="entry name" value="PGRP"/>
    <property type="match status" value="1"/>
</dbReference>
<feature type="domain" description="N-acetylmuramoyl-L-alanine amidase" evidence="2">
    <location>
        <begin position="66"/>
        <end position="226"/>
    </location>
</feature>
<dbReference type="InterPro" id="IPR002502">
    <property type="entry name" value="Amidase_domain"/>
</dbReference>